<feature type="region of interest" description="Disordered" evidence="2">
    <location>
        <begin position="669"/>
        <end position="795"/>
    </location>
</feature>
<feature type="compositionally biased region" description="Polar residues" evidence="2">
    <location>
        <begin position="728"/>
        <end position="739"/>
    </location>
</feature>
<feature type="compositionally biased region" description="Polar residues" evidence="2">
    <location>
        <begin position="1185"/>
        <end position="1194"/>
    </location>
</feature>
<organism evidence="3 4">
    <name type="scientific">Bodo saltans</name>
    <name type="common">Flagellated protozoan</name>
    <dbReference type="NCBI Taxonomy" id="75058"/>
    <lineage>
        <taxon>Eukaryota</taxon>
        <taxon>Discoba</taxon>
        <taxon>Euglenozoa</taxon>
        <taxon>Kinetoplastea</taxon>
        <taxon>Metakinetoplastina</taxon>
        <taxon>Eubodonida</taxon>
        <taxon>Bodonidae</taxon>
        <taxon>Bodo</taxon>
    </lineage>
</organism>
<gene>
    <name evidence="3" type="ORF">BSAL_06930</name>
</gene>
<feature type="compositionally biased region" description="Low complexity" evidence="2">
    <location>
        <begin position="1095"/>
        <end position="1111"/>
    </location>
</feature>
<feature type="region of interest" description="Disordered" evidence="2">
    <location>
        <begin position="112"/>
        <end position="147"/>
    </location>
</feature>
<feature type="compositionally biased region" description="Low complexity" evidence="2">
    <location>
        <begin position="1195"/>
        <end position="1204"/>
    </location>
</feature>
<feature type="coiled-coil region" evidence="1">
    <location>
        <begin position="606"/>
        <end position="668"/>
    </location>
</feature>
<feature type="region of interest" description="Disordered" evidence="2">
    <location>
        <begin position="24"/>
        <end position="43"/>
    </location>
</feature>
<feature type="compositionally biased region" description="Polar residues" evidence="2">
    <location>
        <begin position="881"/>
        <end position="892"/>
    </location>
</feature>
<proteinExistence type="predicted"/>
<accession>A0A0S4J5W4</accession>
<sequence length="1332" mass="145354">MLPCADFAAVNRFLQISLVVQSSASTDDEEVGPKNNKGKHGERGFLVVATNPNAVTSTPSKINTSFDELYHRSQEDDDSAAEDVLEYRQHSFPESKHAPFYARLRIGLDTRDERPQASSSGLSSDDPHNNSSTSSSNNISRPTNPHKMVSVAGLDSIIPFNLLPRDEEGNLPFTIQTKHNAALNGRRSNEGMKDYVNRVLTTTTAVVVDDRDHSGAFWNVLGELLMASVAECAEGKGVVKVFAMATPAVTMVGGHSMSKLYDLSKIPPEDDEEAAAAEEAMAAANRRGGQHLPQEPSLQYNPSSEEYNLAGVSGVDLLVPPELDPEEPPEDETIAETIERKRESVVSLLYLWIKSHHQALVAEGAVHTVFIIQRIPNSDKPTEARLSVVTGIFDESRSHVVKEDERKNKPAGGQFSVWSKQLKEGEHHSQRLVGGASSVATLVREIMKILSKGPAAKKELQTSTMREMIRAHVLTRLLKASISGPDAKVAWLSCIRRGRELQAGRFEDPYSNESDEVRSFIVPPPSYMTHLRVMETLTTLNKYRLRRAPPTLVRGTGATGSSSGGFSSNPSNRSSVDYQARQVAPRRVNNVGDLRSMQIKRIVFMKRKLEDQELQLRAKMLQMERAQRVKVEREKTAYRLKEYARQRKEAMIAKKKEIKEQMAQVREDRIRRNAMKRKRQFTPVGKRTTNWNPSPPAPVVGRRRPATPPPVPKRIIRRPPPPPPKPTLETSQEGSSSPQRPWAEPKLGGGGPPNQRGKPLPPARPVGKAPSQANPRGGRGGLIPPAEIKKIETNEFMQRTMIEQEWTRGVKKSINEAFDDDDDAAERLLMIQKGNVPPARATSTANTSSVVSPTSRAPSAVSPPNVPPARKRSAGKDRPTSPAQAKSSTSFTRGGAARRDSQESNVSTIQKKPVSPPPKQAAPKQPPKPSVQQRGREASITPNSSGASSRRSNRSRSVSPVDTVGVKKINNTTAAPPPKQSTAAPAPRTRSESPVSSRRSSPLSSRKSSRSSSRSMTSGHVVEEVVESVSTNHTQQRRHSTTDHGGPMVPIPVESSYVAPSKAPEQDEEYYRGRTTARVAETSQGGSGSTAVRAVNSTTTITRTVRTTSNIEQLSSPTRHHHRNDEDDDGAEGFEEEEVAEVRSITSTTKERRLSTQQQLSVPPAVQPPQAQPQPQQAARRQSESVRSSTPLSDSRSASAASSRSRSRSRSPTPPHQAPFVAQPVDTKISASSSTTNGVSATESTQPRNGGRQRFRSSDFSGADYGEEAPTAVVKKNDDSEFLGAGGAGLGQQRRASEAPSQVGDGSRRRSSIGHLMDAGSDHDSDFDLMDL</sequence>
<feature type="compositionally biased region" description="Acidic residues" evidence="2">
    <location>
        <begin position="1126"/>
        <end position="1139"/>
    </location>
</feature>
<evidence type="ECO:0000256" key="1">
    <source>
        <dbReference type="SAM" id="Coils"/>
    </source>
</evidence>
<dbReference type="VEuPathDB" id="TriTrypDB:BSAL_06930"/>
<dbReference type="OMA" id="HEDENQH"/>
<feature type="region of interest" description="Disordered" evidence="2">
    <location>
        <begin position="269"/>
        <end position="304"/>
    </location>
</feature>
<dbReference type="EMBL" id="CYKH01001400">
    <property type="protein sequence ID" value="CUG86832.1"/>
    <property type="molecule type" value="Genomic_DNA"/>
</dbReference>
<feature type="compositionally biased region" description="Low complexity" evidence="2">
    <location>
        <begin position="944"/>
        <end position="959"/>
    </location>
</feature>
<protein>
    <submittedName>
        <fullName evidence="3">Uncharacterized protein</fullName>
    </submittedName>
</protein>
<keyword evidence="1" id="KW-0175">Coiled coil</keyword>
<feature type="region of interest" description="Disordered" evidence="2">
    <location>
        <begin position="551"/>
        <end position="583"/>
    </location>
</feature>
<feature type="compositionally biased region" description="Polar residues" evidence="2">
    <location>
        <begin position="1229"/>
        <end position="1248"/>
    </location>
</feature>
<name>A0A0S4J5W4_BODSA</name>
<feature type="compositionally biased region" description="Pro residues" evidence="2">
    <location>
        <begin position="706"/>
        <end position="726"/>
    </location>
</feature>
<feature type="compositionally biased region" description="Low complexity" evidence="2">
    <location>
        <begin position="837"/>
        <end position="863"/>
    </location>
</feature>
<evidence type="ECO:0000313" key="4">
    <source>
        <dbReference type="Proteomes" id="UP000051952"/>
    </source>
</evidence>
<dbReference type="Proteomes" id="UP000051952">
    <property type="component" value="Unassembled WGS sequence"/>
</dbReference>
<feature type="compositionally biased region" description="Low complexity" evidence="2">
    <location>
        <begin position="554"/>
        <end position="575"/>
    </location>
</feature>
<evidence type="ECO:0000313" key="3">
    <source>
        <dbReference type="EMBL" id="CUG86832.1"/>
    </source>
</evidence>
<keyword evidence="4" id="KW-1185">Reference proteome</keyword>
<feature type="region of interest" description="Disordered" evidence="2">
    <location>
        <begin position="829"/>
        <end position="1332"/>
    </location>
</feature>
<feature type="compositionally biased region" description="Low complexity" evidence="2">
    <location>
        <begin position="129"/>
        <end position="143"/>
    </location>
</feature>
<feature type="compositionally biased region" description="Pro residues" evidence="2">
    <location>
        <begin position="914"/>
        <end position="929"/>
    </location>
</feature>
<evidence type="ECO:0000256" key="2">
    <source>
        <dbReference type="SAM" id="MobiDB-lite"/>
    </source>
</evidence>
<reference evidence="4" key="1">
    <citation type="submission" date="2015-09" db="EMBL/GenBank/DDBJ databases">
        <authorList>
            <consortium name="Pathogen Informatics"/>
        </authorList>
    </citation>
    <scope>NUCLEOTIDE SEQUENCE [LARGE SCALE GENOMIC DNA]</scope>
    <source>
        <strain evidence="4">Lake Konstanz</strain>
    </source>
</reference>
<feature type="compositionally biased region" description="Low complexity" evidence="2">
    <location>
        <begin position="992"/>
        <end position="1015"/>
    </location>
</feature>